<accession>A0A261FFB3</accession>
<dbReference type="AlphaFoldDB" id="A0A261FFB3"/>
<proteinExistence type="predicted"/>
<name>A0A261FFB3_9BIFI</name>
<evidence type="ECO:0000313" key="2">
    <source>
        <dbReference type="Proteomes" id="UP000216444"/>
    </source>
</evidence>
<keyword evidence="2" id="KW-1185">Reference proteome</keyword>
<comment type="caution">
    <text evidence="1">The sequence shown here is derived from an EMBL/GenBank/DDBJ whole genome shotgun (WGS) entry which is preliminary data.</text>
</comment>
<protein>
    <submittedName>
        <fullName evidence="1">Uncharacterized protein</fullName>
    </submittedName>
</protein>
<sequence length="77" mass="8785">MGKTTDLTAYECDRCGRKDFLQASDLQVRDWYDVTRVTTGSTTAPYVLCGTCWTVYQSLLKQQTGEFEKFLEEGKTV</sequence>
<dbReference type="Proteomes" id="UP000216444">
    <property type="component" value="Unassembled WGS sequence"/>
</dbReference>
<dbReference type="RefSeq" id="WP_094663483.1">
    <property type="nucleotide sequence ID" value="NZ_MWWV01000006.1"/>
</dbReference>
<organism evidence="1 2">
    <name type="scientific">Bifidobacterium tissieri</name>
    <dbReference type="NCBI Taxonomy" id="1630162"/>
    <lineage>
        <taxon>Bacteria</taxon>
        <taxon>Bacillati</taxon>
        <taxon>Actinomycetota</taxon>
        <taxon>Actinomycetes</taxon>
        <taxon>Bifidobacteriales</taxon>
        <taxon>Bifidobacteriaceae</taxon>
        <taxon>Bifidobacterium</taxon>
    </lineage>
</organism>
<reference evidence="1 2" key="1">
    <citation type="journal article" date="2017" name="BMC Genomics">
        <title>Comparative genomic and phylogenomic analyses of the Bifidobacteriaceae family.</title>
        <authorList>
            <person name="Lugli G.A."/>
            <person name="Milani C."/>
            <person name="Turroni F."/>
            <person name="Duranti S."/>
            <person name="Mancabelli L."/>
            <person name="Mangifesta M."/>
            <person name="Ferrario C."/>
            <person name="Modesto M."/>
            <person name="Mattarelli P."/>
            <person name="Jiri K."/>
            <person name="van Sinderen D."/>
            <person name="Ventura M."/>
        </authorList>
    </citation>
    <scope>NUCLEOTIDE SEQUENCE [LARGE SCALE GENOMIC DNA]</scope>
    <source>
        <strain evidence="1 2">DSM 100201</strain>
    </source>
</reference>
<gene>
    <name evidence="1" type="ORF">BTIS_1112</name>
</gene>
<evidence type="ECO:0000313" key="1">
    <source>
        <dbReference type="EMBL" id="OZG57871.1"/>
    </source>
</evidence>
<dbReference type="EMBL" id="MWWV01000006">
    <property type="protein sequence ID" value="OZG57871.1"/>
    <property type="molecule type" value="Genomic_DNA"/>
</dbReference>